<keyword evidence="1" id="KW-1133">Transmembrane helix</keyword>
<dbReference type="PANTHER" id="PTHR48090:SF7">
    <property type="entry name" value="RFBJ PROTEIN"/>
    <property type="match status" value="1"/>
</dbReference>
<keyword evidence="1" id="KW-0812">Transmembrane</keyword>
<dbReference type="SUPFAM" id="SSF53448">
    <property type="entry name" value="Nucleotide-diphospho-sugar transferases"/>
    <property type="match status" value="1"/>
</dbReference>
<dbReference type="Pfam" id="PF00535">
    <property type="entry name" value="Glycos_transf_2"/>
    <property type="match status" value="1"/>
</dbReference>
<dbReference type="AlphaFoldDB" id="A0A4R9JBM9"/>
<evidence type="ECO:0000313" key="3">
    <source>
        <dbReference type="EMBL" id="TGL36389.1"/>
    </source>
</evidence>
<dbReference type="OrthoDB" id="9810303at2"/>
<keyword evidence="3" id="KW-0808">Transferase</keyword>
<dbReference type="CDD" id="cd04179">
    <property type="entry name" value="DPM_DPG-synthase_like"/>
    <property type="match status" value="1"/>
</dbReference>
<evidence type="ECO:0000313" key="4">
    <source>
        <dbReference type="Proteomes" id="UP000297871"/>
    </source>
</evidence>
<gene>
    <name evidence="3" type="ORF">EHQ52_00505</name>
</gene>
<dbReference type="Proteomes" id="UP000297871">
    <property type="component" value="Unassembled WGS sequence"/>
</dbReference>
<accession>A0A4R9JBM9</accession>
<keyword evidence="1" id="KW-0472">Membrane</keyword>
<dbReference type="PANTHER" id="PTHR48090">
    <property type="entry name" value="UNDECAPRENYL-PHOSPHATE 4-DEOXY-4-FORMAMIDO-L-ARABINOSE TRANSFERASE-RELATED"/>
    <property type="match status" value="1"/>
</dbReference>
<protein>
    <submittedName>
        <fullName evidence="3">Glycosyltransferase</fullName>
    </submittedName>
</protein>
<feature type="transmembrane region" description="Helical" evidence="1">
    <location>
        <begin position="252"/>
        <end position="273"/>
    </location>
</feature>
<keyword evidence="4" id="KW-1185">Reference proteome</keyword>
<proteinExistence type="predicted"/>
<dbReference type="Gene3D" id="3.90.550.10">
    <property type="entry name" value="Spore Coat Polysaccharide Biosynthesis Protein SpsA, Chain A"/>
    <property type="match status" value="1"/>
</dbReference>
<sequence length="356" mass="40920">MILLLCLEEFYFRMKSFPLVLVLPAYNEELTIEKTVLEFYKEIPNAYFVIVDNNSKDRTSEISKNVLAEHSISGEVIFEPRQGKANAVRAAFTKIDAEIYIMCDADLTYPASKIHSMIQTLREKDLDMLVGDRLSEGDYGRENKRRFHSTGNKLVLTLINFLFGTKLKDPMSGYRVFSRRFVKNYPILSSGFEIEIEMTLHALDKRFRLEEISVPYKDRPAGSFSKLNTIKDGYKVVKNILWIFKDYKPMHFFGFFSVISGILSLVAGTPPVIDYIEYRYVYHVPLAVLATGLMLFSWIQIAIGLVLHTVSKIQRTNFELRLIRFEMEAPIISQMKIPIALQRSSESEKTIVSGAT</sequence>
<organism evidence="3 4">
    <name type="scientific">Leptospira koniambonensis</name>
    <dbReference type="NCBI Taxonomy" id="2484950"/>
    <lineage>
        <taxon>Bacteria</taxon>
        <taxon>Pseudomonadati</taxon>
        <taxon>Spirochaetota</taxon>
        <taxon>Spirochaetia</taxon>
        <taxon>Leptospirales</taxon>
        <taxon>Leptospiraceae</taxon>
        <taxon>Leptospira</taxon>
    </lineage>
</organism>
<reference evidence="3" key="1">
    <citation type="journal article" date="2019" name="PLoS Negl. Trop. Dis.">
        <title>Revisiting the worldwide diversity of Leptospira species in the environment.</title>
        <authorList>
            <person name="Vincent A.T."/>
            <person name="Schiettekatte O."/>
            <person name="Bourhy P."/>
            <person name="Veyrier F.J."/>
            <person name="Picardeau M."/>
        </authorList>
    </citation>
    <scope>NUCLEOTIDE SEQUENCE [LARGE SCALE GENOMIC DNA]</scope>
    <source>
        <strain evidence="3">201800265</strain>
    </source>
</reference>
<comment type="caution">
    <text evidence="3">The sequence shown here is derived from an EMBL/GenBank/DDBJ whole genome shotgun (WGS) entry which is preliminary data.</text>
</comment>
<dbReference type="InterPro" id="IPR001173">
    <property type="entry name" value="Glyco_trans_2-like"/>
</dbReference>
<dbReference type="GO" id="GO:0016740">
    <property type="term" value="F:transferase activity"/>
    <property type="evidence" value="ECO:0007669"/>
    <property type="project" value="UniProtKB-KW"/>
</dbReference>
<evidence type="ECO:0000256" key="1">
    <source>
        <dbReference type="SAM" id="Phobius"/>
    </source>
</evidence>
<dbReference type="InterPro" id="IPR050256">
    <property type="entry name" value="Glycosyltransferase_2"/>
</dbReference>
<name>A0A4R9JBM9_9LEPT</name>
<dbReference type="InterPro" id="IPR029044">
    <property type="entry name" value="Nucleotide-diphossugar_trans"/>
</dbReference>
<evidence type="ECO:0000259" key="2">
    <source>
        <dbReference type="Pfam" id="PF00535"/>
    </source>
</evidence>
<feature type="domain" description="Glycosyltransferase 2-like" evidence="2">
    <location>
        <begin position="22"/>
        <end position="184"/>
    </location>
</feature>
<feature type="transmembrane region" description="Helical" evidence="1">
    <location>
        <begin position="285"/>
        <end position="307"/>
    </location>
</feature>
<dbReference type="EMBL" id="RQFY01000001">
    <property type="protein sequence ID" value="TGL36389.1"/>
    <property type="molecule type" value="Genomic_DNA"/>
</dbReference>